<feature type="region of interest" description="Disordered" evidence="1">
    <location>
        <begin position="263"/>
        <end position="337"/>
    </location>
</feature>
<dbReference type="AlphaFoldDB" id="V5XI20"/>
<evidence type="ECO:0000313" key="3">
    <source>
        <dbReference type="Proteomes" id="UP000018763"/>
    </source>
</evidence>
<evidence type="ECO:0000313" key="2">
    <source>
        <dbReference type="EMBL" id="AHC28080.1"/>
    </source>
</evidence>
<protein>
    <submittedName>
        <fullName evidence="2">Uncharacterized protein</fullName>
    </submittedName>
</protein>
<proteinExistence type="predicted"/>
<dbReference type="KEGG" id="mne:D174_24300"/>
<accession>V5XI20</accession>
<dbReference type="EMBL" id="CP006936">
    <property type="protein sequence ID" value="AHC28080.1"/>
    <property type="molecule type" value="Genomic_DNA"/>
</dbReference>
<keyword evidence="3" id="KW-1185">Reference proteome</keyword>
<feature type="compositionally biased region" description="Acidic residues" evidence="1">
    <location>
        <begin position="270"/>
        <end position="282"/>
    </location>
</feature>
<gene>
    <name evidence="2" type="ORF">D174_24300</name>
</gene>
<evidence type="ECO:0000256" key="1">
    <source>
        <dbReference type="SAM" id="MobiDB-lite"/>
    </source>
</evidence>
<name>V5XI20_MYCNE</name>
<dbReference type="Proteomes" id="UP000018763">
    <property type="component" value="Chromosome"/>
</dbReference>
<organism evidence="2 3">
    <name type="scientific">Mycolicibacterium neoaurum VKM Ac-1815D</name>
    <dbReference type="NCBI Taxonomy" id="700508"/>
    <lineage>
        <taxon>Bacteria</taxon>
        <taxon>Bacillati</taxon>
        <taxon>Actinomycetota</taxon>
        <taxon>Actinomycetes</taxon>
        <taxon>Mycobacteriales</taxon>
        <taxon>Mycobacteriaceae</taxon>
        <taxon>Mycolicibacterium</taxon>
    </lineage>
</organism>
<reference evidence="2 3" key="1">
    <citation type="journal article" date="2014" name="Genome Announc.">
        <title>Complete Genome Sequence of Sterol-Transforming Mycobacterium neoaurum Strain VKM Ac-1815D.</title>
        <authorList>
            <person name="Shtratnikova V.Y."/>
            <person name="Bragin E.Y."/>
            <person name="Dovbnya D.V."/>
            <person name="Pekov Y.A."/>
            <person name="Schelkunov M.I."/>
            <person name="Strizhov N."/>
            <person name="Ivashina T.V."/>
            <person name="Ashapkin V.V."/>
            <person name="Donova M.V."/>
        </authorList>
    </citation>
    <scope>NUCLEOTIDE SEQUENCE [LARGE SCALE GENOMIC DNA]</scope>
    <source>
        <strain evidence="2 3">VKM Ac-1815D</strain>
    </source>
</reference>
<dbReference type="HOGENOM" id="CLU_823422_0_0_11"/>
<feature type="compositionally biased region" description="Polar residues" evidence="1">
    <location>
        <begin position="328"/>
        <end position="337"/>
    </location>
</feature>
<sequence>MAINAWALFPSAVESGVYVPFSQGPPPVSAEANPVRDAAGDLSASTSRISFRLMDTARMPAVPASYGSFSQASRALAVSMVPLRSKLQALLMLLCSRYGHDVDVAALELKLQALLRLPDSLLAQLIEHPDLVDLVTVLDAVFLDSNDLSGIRTELDKIGITSTTGPTEQIDIVTISGRQAYIVYSPAVQPVAENVSMTTTSVIVQQAVEFAVVVQIETPAAATFTAVPEPADQIVAEFVAPPSAGPVATAALSFANAEVFDEPTHVPQPESEDAVDADDSFESDEHGDPFPAPDEDDTTTVQDGPPTVEPDEAQATDEPAGANHNDSEGSSSAEPSP</sequence>